<feature type="region of interest" description="Disordered" evidence="4">
    <location>
        <begin position="736"/>
        <end position="756"/>
    </location>
</feature>
<dbReference type="RefSeq" id="XP_067921004.1">
    <property type="nucleotide sequence ID" value="XM_068067019.1"/>
</dbReference>
<feature type="region of interest" description="Disordered" evidence="4">
    <location>
        <begin position="564"/>
        <end position="584"/>
    </location>
</feature>
<feature type="domain" description="Helicase ATP-binding" evidence="5">
    <location>
        <begin position="1301"/>
        <end position="1492"/>
    </location>
</feature>
<dbReference type="OrthoDB" id="347613at2759"/>
<keyword evidence="3" id="KW-0067">ATP-binding</keyword>
<feature type="compositionally biased region" description="Polar residues" evidence="4">
    <location>
        <begin position="885"/>
        <end position="895"/>
    </location>
</feature>
<dbReference type="GO" id="GO:0003677">
    <property type="term" value="F:DNA binding"/>
    <property type="evidence" value="ECO:0007669"/>
    <property type="project" value="InterPro"/>
</dbReference>
<dbReference type="GeneID" id="94430230"/>
<comment type="caution">
    <text evidence="6">The sequence shown here is derived from an EMBL/GenBank/DDBJ whole genome shotgun (WGS) entry which is preliminary data.</text>
</comment>
<evidence type="ECO:0000313" key="6">
    <source>
        <dbReference type="EMBL" id="PHJ19302.1"/>
    </source>
</evidence>
<dbReference type="GO" id="GO:0005524">
    <property type="term" value="F:ATP binding"/>
    <property type="evidence" value="ECO:0007669"/>
    <property type="project" value="UniProtKB-KW"/>
</dbReference>
<dbReference type="PROSITE" id="PS51193">
    <property type="entry name" value="HELICASE_ATP_BIND_2"/>
    <property type="match status" value="2"/>
</dbReference>
<feature type="compositionally biased region" description="Low complexity" evidence="4">
    <location>
        <begin position="399"/>
        <end position="421"/>
    </location>
</feature>
<feature type="compositionally biased region" description="Low complexity" evidence="4">
    <location>
        <begin position="794"/>
        <end position="811"/>
    </location>
</feature>
<protein>
    <submittedName>
        <fullName evidence="6">Helicase</fullName>
    </submittedName>
</protein>
<feature type="region of interest" description="Disordered" evidence="4">
    <location>
        <begin position="790"/>
        <end position="900"/>
    </location>
</feature>
<feature type="region of interest" description="Disordered" evidence="4">
    <location>
        <begin position="1183"/>
        <end position="1231"/>
    </location>
</feature>
<feature type="compositionally biased region" description="Low complexity" evidence="4">
    <location>
        <begin position="1125"/>
        <end position="1135"/>
    </location>
</feature>
<feature type="compositionally biased region" description="Low complexity" evidence="4">
    <location>
        <begin position="858"/>
        <end position="870"/>
    </location>
</feature>
<feature type="domain" description="Helicase ATP-binding" evidence="5">
    <location>
        <begin position="74"/>
        <end position="450"/>
    </location>
</feature>
<sequence length="1492" mass="167944">MEKLSQFQQYGNALNSETLTVKEIIHSKQRKLPPQMVKQEGDVKKEVNPPQGKGLVALPKLRTSAIRCREQIEDVEVLFHYAPPLSSQKEVMKAVISACNSSSHALIESPTGTGKTAALLCSSLAWQRKFHVESGERQNVGRIVYCTRTHKQASQVIAELNQSPYQPATVHLASRKYLCPYMSSSIAKSAMSSIYQTLRQSAVDLENDRFPNDPSSLRRHDVMNSRKKLRGNLRAELSTSYDRHSYLDENINSRRESKKDKKEDDDEQKSTSMKDSSTPSYFRIKKEREDEKGLTVRNGAERNEIEERNMPFQRQDTQGSRVTKNESCCCKTGSIKEGRRNEKGGQKEQQKGEKARPVMKDVISGEAHFSPSLIEATLLSIDFLQDSLPSSYRRARSSPAAIVPSSLPPSSSFSSSSSSSSCLGSRREELRIPLANEGRSTSLEIFSSRDSLDKSPPSPVKNHLLPDRGLQESLQMASSLPPFASSLPALIKSEMHALQPLRRASSRTIDGDSTRRNKEEGYPRLLADRYIATSRERENSLTIPSREVHSHMLKLKEFVYKGDNEKQSDLRPSSSSSSSSLALSCKRPSIGEKKEFYGRRDYQSVEHVKSEGGDEETIFSSENLLTPNDRKKDVHTQRNETRSCLVKTELLDYYSSSLFMSAPRRPRRSRSADGGKVLVQRTMSDFFRASRGRKGHERRDSIKQEKSFGRTDTYEGGSTSRDTLQVREKTSLNQNTSCACSHHHSSGLVTSSSSSTWVRSKRIRGHDVESPLRIDPVPLLRYLERLLISPPPSSSSSSSSSFASPSPSSSSSPPPLSRLSKEDQSLSSLSTSSRQRGERKLSHHTTPSPHRQVTTPVSSMSQKSEKPSSPFLLPSSIENSLPAASRSSTEVPSSQREVKNLLKQEERPTCLRPVVLDEACCRQAATRADKWRRWAGRLRSRFVAPEEKRGGGSGRGGDFTYLLEMLLNYACMISENVRSSSNRLSKIQEGDEEEKKSMSLRRESEKELREKKETGKDAVMRRRCRENLQRREQKEGGDEQRMKEKETGEKEKEKVTMRRGRDGMAVSKEGREEHHREHRSEENSLRTSEAGDSISFTLSSDSEGFKSLQGDREFSENKSQDRRSALSSSSSSSYSVHRTKEKSVMWNKPDGWICPFYVRLGEGYFVERLFERLRPPLMICSQQKKEGHGDALSQDTSSVVKSRRDQGAKEQEDNLADEGGDEEGKTEESDFKVMDVEEMASFSLRCMCSYPSNASSRHLLSSGGTPMRTITDNSKQTKTSSLLERNLPLFKKEREESTSFTRRNNPCPCPPHHSSTTPCCSTATSLGMNRTKMIIQGGCGKCLGEKNFFDEDEVLEKKKDAKVETQSSPFPLPLLSSDITCRDTCLPGGLTRPEDSLAFLKLKQERNSGENDVDDHRADLSMSLRRQRDKWTELVVKDKVEMKTLKDTCVVGACPYYSTLGFLPFADLVVCPYTYVLDPNIARRMRMDEMLK</sequence>
<feature type="region of interest" description="Disordered" evidence="4">
    <location>
        <begin position="1257"/>
        <end position="1316"/>
    </location>
</feature>
<dbReference type="Gene3D" id="3.40.50.300">
    <property type="entry name" value="P-loop containing nucleotide triphosphate hydrolases"/>
    <property type="match status" value="2"/>
</dbReference>
<dbReference type="EMBL" id="MIGC01003526">
    <property type="protein sequence ID" value="PHJ19302.1"/>
    <property type="molecule type" value="Genomic_DNA"/>
</dbReference>
<organism evidence="6 7">
    <name type="scientific">Cystoisospora suis</name>
    <dbReference type="NCBI Taxonomy" id="483139"/>
    <lineage>
        <taxon>Eukaryota</taxon>
        <taxon>Sar</taxon>
        <taxon>Alveolata</taxon>
        <taxon>Apicomplexa</taxon>
        <taxon>Conoidasida</taxon>
        <taxon>Coccidia</taxon>
        <taxon>Eucoccidiorida</taxon>
        <taxon>Eimeriorina</taxon>
        <taxon>Sarcocystidae</taxon>
        <taxon>Cystoisospora</taxon>
    </lineage>
</organism>
<keyword evidence="2" id="KW-0378">Hydrolase</keyword>
<feature type="compositionally biased region" description="Basic and acidic residues" evidence="4">
    <location>
        <begin position="334"/>
        <end position="357"/>
    </location>
</feature>
<dbReference type="VEuPathDB" id="ToxoDB:CSUI_006868"/>
<feature type="compositionally biased region" description="Polar residues" evidence="4">
    <location>
        <begin position="844"/>
        <end position="857"/>
    </location>
</feature>
<dbReference type="GO" id="GO:0003678">
    <property type="term" value="F:DNA helicase activity"/>
    <property type="evidence" value="ECO:0007669"/>
    <property type="project" value="InterPro"/>
</dbReference>
<feature type="compositionally biased region" description="Polar residues" evidence="4">
    <location>
        <begin position="1257"/>
        <end position="1283"/>
    </location>
</feature>
<dbReference type="InterPro" id="IPR010614">
    <property type="entry name" value="RAD3-like_helicase_DEAD"/>
</dbReference>
<dbReference type="Pfam" id="PF06733">
    <property type="entry name" value="DEAD_2"/>
    <property type="match status" value="2"/>
</dbReference>
<feature type="region of interest" description="Disordered" evidence="4">
    <location>
        <begin position="206"/>
        <end position="225"/>
    </location>
</feature>
<feature type="compositionally biased region" description="Polar residues" evidence="4">
    <location>
        <begin position="312"/>
        <end position="326"/>
    </location>
</feature>
<evidence type="ECO:0000256" key="4">
    <source>
        <dbReference type="SAM" id="MobiDB-lite"/>
    </source>
</evidence>
<feature type="region of interest" description="Disordered" evidence="4">
    <location>
        <begin position="688"/>
        <end position="724"/>
    </location>
</feature>
<dbReference type="GO" id="GO:0016818">
    <property type="term" value="F:hydrolase activity, acting on acid anhydrides, in phosphorus-containing anhydrides"/>
    <property type="evidence" value="ECO:0007669"/>
    <property type="project" value="InterPro"/>
</dbReference>
<evidence type="ECO:0000259" key="5">
    <source>
        <dbReference type="PROSITE" id="PS51193"/>
    </source>
</evidence>
<evidence type="ECO:0000313" key="7">
    <source>
        <dbReference type="Proteomes" id="UP000221165"/>
    </source>
</evidence>
<dbReference type="PANTHER" id="PTHR11472">
    <property type="entry name" value="DNA REPAIR DEAD HELICASE RAD3/XP-D SUBFAMILY MEMBER"/>
    <property type="match status" value="1"/>
</dbReference>
<dbReference type="InterPro" id="IPR014013">
    <property type="entry name" value="Helic_SF1/SF2_ATP-bd_DinG/Rad3"/>
</dbReference>
<feature type="compositionally biased region" description="Basic and acidic residues" evidence="4">
    <location>
        <begin position="697"/>
        <end position="713"/>
    </location>
</feature>
<evidence type="ECO:0000256" key="3">
    <source>
        <dbReference type="ARBA" id="ARBA00022840"/>
    </source>
</evidence>
<keyword evidence="7" id="KW-1185">Reference proteome</keyword>
<feature type="compositionally biased region" description="Low complexity" evidence="4">
    <location>
        <begin position="746"/>
        <end position="755"/>
    </location>
</feature>
<name>A0A2C6KSK0_9APIC</name>
<feature type="non-terminal residue" evidence="6">
    <location>
        <position position="1492"/>
    </location>
</feature>
<dbReference type="Proteomes" id="UP000221165">
    <property type="component" value="Unassembled WGS sequence"/>
</dbReference>
<dbReference type="InterPro" id="IPR006554">
    <property type="entry name" value="Helicase-like_DEXD_c2"/>
</dbReference>
<reference evidence="6 7" key="1">
    <citation type="journal article" date="2017" name="Int. J. Parasitol.">
        <title>The genome of the protozoan parasite Cystoisospora suis and a reverse vaccinology approach to identify vaccine candidates.</title>
        <authorList>
            <person name="Palmieri N."/>
            <person name="Shrestha A."/>
            <person name="Ruttkowski B."/>
            <person name="Beck T."/>
            <person name="Vogl C."/>
            <person name="Tomley F."/>
            <person name="Blake D.P."/>
            <person name="Joachim A."/>
        </authorList>
    </citation>
    <scope>NUCLEOTIDE SEQUENCE [LARGE SCALE GENOMIC DNA]</scope>
    <source>
        <strain evidence="6 7">Wien I</strain>
    </source>
</reference>
<feature type="compositionally biased region" description="Basic and acidic residues" evidence="4">
    <location>
        <begin position="1109"/>
        <end position="1124"/>
    </location>
</feature>
<feature type="compositionally biased region" description="Basic and acidic residues" evidence="4">
    <location>
        <begin position="206"/>
        <end position="224"/>
    </location>
</feature>
<feature type="region of interest" description="Disordered" evidence="4">
    <location>
        <begin position="399"/>
        <end position="424"/>
    </location>
</feature>
<feature type="region of interest" description="Disordered" evidence="4">
    <location>
        <begin position="980"/>
        <end position="1141"/>
    </location>
</feature>
<dbReference type="SUPFAM" id="SSF52540">
    <property type="entry name" value="P-loop containing nucleoside triphosphate hydrolases"/>
    <property type="match status" value="1"/>
</dbReference>
<dbReference type="SMART" id="SM00488">
    <property type="entry name" value="DEXDc2"/>
    <property type="match status" value="1"/>
</dbReference>
<proteinExistence type="predicted"/>
<feature type="compositionally biased region" description="Polar residues" evidence="4">
    <location>
        <begin position="270"/>
        <end position="280"/>
    </location>
</feature>
<feature type="compositionally biased region" description="Basic and acidic residues" evidence="4">
    <location>
        <begin position="986"/>
        <end position="1084"/>
    </location>
</feature>
<keyword evidence="6" id="KW-0347">Helicase</keyword>
<feature type="compositionally biased region" description="Basic and acidic residues" evidence="4">
    <location>
        <begin position="284"/>
        <end position="309"/>
    </location>
</feature>
<gene>
    <name evidence="6" type="ORF">CSUI_006868</name>
</gene>
<dbReference type="InterPro" id="IPR027417">
    <property type="entry name" value="P-loop_NTPase"/>
</dbReference>
<dbReference type="PANTHER" id="PTHR11472:SF47">
    <property type="entry name" value="FANCONI ANEMIA GROUP J PROTEIN"/>
    <property type="match status" value="1"/>
</dbReference>
<feature type="compositionally biased region" description="Basic and acidic residues" evidence="4">
    <location>
        <begin position="1222"/>
        <end position="1231"/>
    </location>
</feature>
<evidence type="ECO:0000256" key="1">
    <source>
        <dbReference type="ARBA" id="ARBA00022741"/>
    </source>
</evidence>
<accession>A0A2C6KSK0</accession>
<evidence type="ECO:0000256" key="2">
    <source>
        <dbReference type="ARBA" id="ARBA00022801"/>
    </source>
</evidence>
<feature type="region of interest" description="Disordered" evidence="4">
    <location>
        <begin position="247"/>
        <end position="357"/>
    </location>
</feature>
<keyword evidence="1" id="KW-0547">Nucleotide-binding</keyword>
<feature type="compositionally biased region" description="Basic and acidic residues" evidence="4">
    <location>
        <begin position="1202"/>
        <end position="1212"/>
    </location>
</feature>
<dbReference type="InterPro" id="IPR045028">
    <property type="entry name" value="DinG/Rad3-like"/>
</dbReference>
<feature type="compositionally biased region" description="Basic and acidic residues" evidence="4">
    <location>
        <begin position="247"/>
        <end position="262"/>
    </location>
</feature>